<dbReference type="OrthoDB" id="4654311at2"/>
<dbReference type="GO" id="GO:0004301">
    <property type="term" value="F:epoxide hydrolase activity"/>
    <property type="evidence" value="ECO:0007669"/>
    <property type="project" value="TreeGrafter"/>
</dbReference>
<dbReference type="AlphaFoldDB" id="A0A1J4N1C4"/>
<evidence type="ECO:0000256" key="1">
    <source>
        <dbReference type="ARBA" id="ARBA00010088"/>
    </source>
</evidence>
<keyword evidence="2" id="KW-0058">Aromatic hydrocarbons catabolism</keyword>
<dbReference type="Gene3D" id="3.40.50.1820">
    <property type="entry name" value="alpha/beta hydrolase"/>
    <property type="match status" value="1"/>
</dbReference>
<dbReference type="InterPro" id="IPR010497">
    <property type="entry name" value="Epoxide_hydro_N"/>
</dbReference>
<dbReference type="PANTHER" id="PTHR21661">
    <property type="entry name" value="EPOXIDE HYDROLASE 1-RELATED"/>
    <property type="match status" value="1"/>
</dbReference>
<dbReference type="PANTHER" id="PTHR21661:SF35">
    <property type="entry name" value="EPOXIDE HYDROLASE"/>
    <property type="match status" value="1"/>
</dbReference>
<name>A0A1J4N1C4_9ACTN</name>
<dbReference type="Proteomes" id="UP000033772">
    <property type="component" value="Unassembled WGS sequence"/>
</dbReference>
<evidence type="ECO:0000256" key="3">
    <source>
        <dbReference type="ARBA" id="ARBA00022801"/>
    </source>
</evidence>
<sequence length="384" mass="42454">MDTNSEIHPFTIDVPQADLDDLAERLTRTRWTTDLPDVGWSRGVPAGYLKGLADYWRDGYDWRTYERQLNSYPQFTTEIDGQNIHFLHVRSPEPDALPLILIHGWPGSIVEFLNVIGPLTDPRAHGGDPANAFHLVIPSLPGNGFSGPTTEAGWDINRVTRALAVLMDRLGYDRYGAQGGDTGAVIAPGLGRLDPDKVVGVHANGLYAFAEVAPEDQVGLTEAEQERLKVQGYWKFEGAGYMMMQTTRPQTLAHGLHDSPVGQLAWIVEKFKEWTDPAADLPEDAVDRDLLLTNVMLYWLTGTAGSSANSYYETAHAGAWSASARSTVPTGVAVFPMDVSIRSTIEREHTLVHWSEFDRGGHFAALEAPDLLVGDVRDFFEKLR</sequence>
<evidence type="ECO:0000313" key="6">
    <source>
        <dbReference type="EMBL" id="OIJ24193.1"/>
    </source>
</evidence>
<dbReference type="STRING" id="1844.UG56_024070"/>
<dbReference type="PRINTS" id="PR00412">
    <property type="entry name" value="EPOXHYDRLASE"/>
</dbReference>
<dbReference type="InterPro" id="IPR029058">
    <property type="entry name" value="AB_hydrolase_fold"/>
</dbReference>
<dbReference type="Pfam" id="PF06441">
    <property type="entry name" value="EHN"/>
    <property type="match status" value="1"/>
</dbReference>
<gene>
    <name evidence="6" type="ORF">UG56_024070</name>
</gene>
<accession>A0A1J4N1C4</accession>
<dbReference type="RefSeq" id="WP_045551003.1">
    <property type="nucleotide sequence ID" value="NZ_JZDQ02000044.1"/>
</dbReference>
<organism evidence="6 7">
    <name type="scientific">Nocardioides luteus</name>
    <dbReference type="NCBI Taxonomy" id="1844"/>
    <lineage>
        <taxon>Bacteria</taxon>
        <taxon>Bacillati</taxon>
        <taxon>Actinomycetota</taxon>
        <taxon>Actinomycetes</taxon>
        <taxon>Propionibacteriales</taxon>
        <taxon>Nocardioidaceae</taxon>
        <taxon>Nocardioides</taxon>
    </lineage>
</organism>
<dbReference type="SUPFAM" id="SSF53474">
    <property type="entry name" value="alpha/beta-Hydrolases"/>
    <property type="match status" value="1"/>
</dbReference>
<evidence type="ECO:0000259" key="5">
    <source>
        <dbReference type="Pfam" id="PF06441"/>
    </source>
</evidence>
<dbReference type="EMBL" id="JZDQ02000044">
    <property type="protein sequence ID" value="OIJ24193.1"/>
    <property type="molecule type" value="Genomic_DNA"/>
</dbReference>
<comment type="caution">
    <text evidence="6">The sequence shown here is derived from an EMBL/GenBank/DDBJ whole genome shotgun (WGS) entry which is preliminary data.</text>
</comment>
<dbReference type="InterPro" id="IPR016292">
    <property type="entry name" value="Epoxide_hydrolase"/>
</dbReference>
<feature type="domain" description="Epoxide hydrolase N-terminal" evidence="5">
    <location>
        <begin position="7"/>
        <end position="112"/>
    </location>
</feature>
<feature type="active site" description="Proton donor" evidence="4">
    <location>
        <position position="311"/>
    </location>
</feature>
<evidence type="ECO:0000313" key="7">
    <source>
        <dbReference type="Proteomes" id="UP000033772"/>
    </source>
</evidence>
<protein>
    <submittedName>
        <fullName evidence="6">Epoxide hydrolase</fullName>
    </submittedName>
</protein>
<keyword evidence="3 6" id="KW-0378">Hydrolase</keyword>
<dbReference type="InterPro" id="IPR000639">
    <property type="entry name" value="Epox_hydrolase-like"/>
</dbReference>
<feature type="active site" description="Nucleophile" evidence="4">
    <location>
        <position position="181"/>
    </location>
</feature>
<reference evidence="6" key="1">
    <citation type="submission" date="2016-10" db="EMBL/GenBank/DDBJ databases">
        <title>Draft Genome Sequence of Nocardioides luteus Strain BAFB, an Alkane-Degrading Bacterium Isolated from JP-7 Polluted Soil.</title>
        <authorList>
            <person name="Brown L."/>
            <person name="Ruiz O.N."/>
            <person name="Gunasekera T."/>
        </authorList>
    </citation>
    <scope>NUCLEOTIDE SEQUENCE [LARGE SCALE GENOMIC DNA]</scope>
    <source>
        <strain evidence="6">BAFB</strain>
    </source>
</reference>
<dbReference type="GO" id="GO:0097176">
    <property type="term" value="P:epoxide metabolic process"/>
    <property type="evidence" value="ECO:0007669"/>
    <property type="project" value="TreeGrafter"/>
</dbReference>
<comment type="similarity">
    <text evidence="1">Belongs to the peptidase S33 family.</text>
</comment>
<dbReference type="PIRSF" id="PIRSF001112">
    <property type="entry name" value="Epoxide_hydrolase"/>
    <property type="match status" value="1"/>
</dbReference>
<evidence type="ECO:0000256" key="4">
    <source>
        <dbReference type="PIRSR" id="PIRSR001112-1"/>
    </source>
</evidence>
<evidence type="ECO:0000256" key="2">
    <source>
        <dbReference type="ARBA" id="ARBA00022797"/>
    </source>
</evidence>
<keyword evidence="7" id="KW-1185">Reference proteome</keyword>
<feature type="active site" description="Proton acceptor" evidence="4">
    <location>
        <position position="362"/>
    </location>
</feature>
<proteinExistence type="inferred from homology"/>